<feature type="binding site" evidence="7">
    <location>
        <position position="26"/>
    </location>
    <ligand>
        <name>S-adenosyl-L-methionine</name>
        <dbReference type="ChEBI" id="CHEBI:59789"/>
    </ligand>
</feature>
<dbReference type="PANTHER" id="PTHR11727">
    <property type="entry name" value="DIMETHYLADENOSINE TRANSFERASE"/>
    <property type="match status" value="1"/>
</dbReference>
<dbReference type="InterPro" id="IPR029063">
    <property type="entry name" value="SAM-dependent_MTases_sf"/>
</dbReference>
<dbReference type="InterPro" id="IPR020596">
    <property type="entry name" value="rRNA_Ade_Mease_Trfase_CS"/>
</dbReference>
<feature type="binding site" evidence="7">
    <location>
        <position position="53"/>
    </location>
    <ligand>
        <name>S-adenosyl-L-methionine</name>
        <dbReference type="ChEBI" id="CHEBI:59789"/>
    </ligand>
</feature>
<evidence type="ECO:0000259" key="8">
    <source>
        <dbReference type="SMART" id="SM00650"/>
    </source>
</evidence>
<name>A0A1F6FRU4_9BACT</name>
<dbReference type="GO" id="GO:0003723">
    <property type="term" value="F:RNA binding"/>
    <property type="evidence" value="ECO:0007669"/>
    <property type="project" value="UniProtKB-UniRule"/>
</dbReference>
<protein>
    <submittedName>
        <fullName evidence="9">Ribosomal RNA small subunit methyltransferase A</fullName>
    </submittedName>
</protein>
<dbReference type="Proteomes" id="UP000179230">
    <property type="component" value="Unassembled WGS sequence"/>
</dbReference>
<dbReference type="InterPro" id="IPR001737">
    <property type="entry name" value="KsgA/Erm"/>
</dbReference>
<keyword evidence="2" id="KW-0698">rRNA processing</keyword>
<keyword evidence="5 7" id="KW-0949">S-adenosyl-L-methionine</keyword>
<dbReference type="EMBL" id="MFMT01000017">
    <property type="protein sequence ID" value="OGG88592.1"/>
    <property type="molecule type" value="Genomic_DNA"/>
</dbReference>
<dbReference type="InterPro" id="IPR020598">
    <property type="entry name" value="rRNA_Ade_methylase_Trfase_N"/>
</dbReference>
<sequence>MKKPFSPIHKVTKHQPFAPKKSLGQNFLTSAVVPRWMCEAGEIEESDTILEIGPGTGVLTREILARGASVIAVETDNRAVEILNETFVQEIASGKLRIVADDIRTLQLDRLSLTNHSFKVIANIPYYLSGFLLRIFLENQIQPSTLVFLMQKEVVARIAREHKESILSLSVKAFGTPKYIKTVTSGHFSPTPKVDSAILQITDISHDNLPTVEKQELFFTILHLGFGQKRKQLLANLAHNYLRTDLENVFQNLQIPLDARAETITLSLWLSLTIELSKISAK</sequence>
<dbReference type="GO" id="GO:0005829">
    <property type="term" value="C:cytosol"/>
    <property type="evidence" value="ECO:0007669"/>
    <property type="project" value="TreeGrafter"/>
</dbReference>
<dbReference type="Gene3D" id="3.40.50.150">
    <property type="entry name" value="Vaccinia Virus protein VP39"/>
    <property type="match status" value="1"/>
</dbReference>
<organism evidence="9 10">
    <name type="scientific">Candidatus Kaiserbacteria bacterium RIFOXYD1_FULL_42_15</name>
    <dbReference type="NCBI Taxonomy" id="1798532"/>
    <lineage>
        <taxon>Bacteria</taxon>
        <taxon>Candidatus Kaiseribacteriota</taxon>
    </lineage>
</organism>
<keyword evidence="4 7" id="KW-0808">Transferase</keyword>
<evidence type="ECO:0000256" key="5">
    <source>
        <dbReference type="ARBA" id="ARBA00022691"/>
    </source>
</evidence>
<dbReference type="SUPFAM" id="SSF53335">
    <property type="entry name" value="S-adenosyl-L-methionine-dependent methyltransferases"/>
    <property type="match status" value="1"/>
</dbReference>
<evidence type="ECO:0000256" key="7">
    <source>
        <dbReference type="PROSITE-ProRule" id="PRU01026"/>
    </source>
</evidence>
<dbReference type="CDD" id="cd02440">
    <property type="entry name" value="AdoMet_MTases"/>
    <property type="match status" value="1"/>
</dbReference>
<dbReference type="Pfam" id="PF00398">
    <property type="entry name" value="RrnaAD"/>
    <property type="match status" value="1"/>
</dbReference>
<feature type="binding site" evidence="7">
    <location>
        <position position="102"/>
    </location>
    <ligand>
        <name>S-adenosyl-L-methionine</name>
        <dbReference type="ChEBI" id="CHEBI:59789"/>
    </ligand>
</feature>
<reference evidence="9 10" key="1">
    <citation type="journal article" date="2016" name="Nat. Commun.">
        <title>Thousands of microbial genomes shed light on interconnected biogeochemical processes in an aquifer system.</title>
        <authorList>
            <person name="Anantharaman K."/>
            <person name="Brown C.T."/>
            <person name="Hug L.A."/>
            <person name="Sharon I."/>
            <person name="Castelle C.J."/>
            <person name="Probst A.J."/>
            <person name="Thomas B.C."/>
            <person name="Singh A."/>
            <person name="Wilkins M.J."/>
            <person name="Karaoz U."/>
            <person name="Brodie E.L."/>
            <person name="Williams K.H."/>
            <person name="Hubbard S.S."/>
            <person name="Banfield J.F."/>
        </authorList>
    </citation>
    <scope>NUCLEOTIDE SEQUENCE [LARGE SCALE GENOMIC DNA]</scope>
</reference>
<comment type="similarity">
    <text evidence="7">Belongs to the class I-like SAM-binding methyltransferase superfamily. rRNA adenine N(6)-methyltransferase family.</text>
</comment>
<dbReference type="InterPro" id="IPR023165">
    <property type="entry name" value="rRNA_Ade_diMease-like_C"/>
</dbReference>
<dbReference type="GO" id="GO:0000179">
    <property type="term" value="F:rRNA (adenine-N6,N6-)-dimethyltransferase activity"/>
    <property type="evidence" value="ECO:0007669"/>
    <property type="project" value="UniProtKB-UniRule"/>
</dbReference>
<gene>
    <name evidence="9" type="ORF">A2592_00360</name>
</gene>
<comment type="caution">
    <text evidence="9">The sequence shown here is derived from an EMBL/GenBank/DDBJ whole genome shotgun (WGS) entry which is preliminary data.</text>
</comment>
<feature type="binding site" evidence="7">
    <location>
        <position position="123"/>
    </location>
    <ligand>
        <name>S-adenosyl-L-methionine</name>
        <dbReference type="ChEBI" id="CHEBI:59789"/>
    </ligand>
</feature>
<evidence type="ECO:0000256" key="1">
    <source>
        <dbReference type="ARBA" id="ARBA00022490"/>
    </source>
</evidence>
<dbReference type="NCBIfam" id="TIGR00755">
    <property type="entry name" value="ksgA"/>
    <property type="match status" value="1"/>
</dbReference>
<keyword evidence="3 7" id="KW-0489">Methyltransferase</keyword>
<feature type="domain" description="Ribosomal RNA adenine methylase transferase N-terminal" evidence="8">
    <location>
        <begin position="32"/>
        <end position="205"/>
    </location>
</feature>
<dbReference type="AlphaFoldDB" id="A0A1F6FRU4"/>
<evidence type="ECO:0000256" key="3">
    <source>
        <dbReference type="ARBA" id="ARBA00022603"/>
    </source>
</evidence>
<evidence type="ECO:0000313" key="9">
    <source>
        <dbReference type="EMBL" id="OGG88592.1"/>
    </source>
</evidence>
<proteinExistence type="inferred from homology"/>
<keyword evidence="1" id="KW-0963">Cytoplasm</keyword>
<feature type="binding site" evidence="7">
    <location>
        <position position="74"/>
    </location>
    <ligand>
        <name>S-adenosyl-L-methionine</name>
        <dbReference type="ChEBI" id="CHEBI:59789"/>
    </ligand>
</feature>
<dbReference type="PANTHER" id="PTHR11727:SF7">
    <property type="entry name" value="DIMETHYLADENOSINE TRANSFERASE-RELATED"/>
    <property type="match status" value="1"/>
</dbReference>
<dbReference type="InterPro" id="IPR011530">
    <property type="entry name" value="rRNA_adenine_dimethylase"/>
</dbReference>
<evidence type="ECO:0000256" key="4">
    <source>
        <dbReference type="ARBA" id="ARBA00022679"/>
    </source>
</evidence>
<dbReference type="Gene3D" id="1.10.8.100">
    <property type="entry name" value="Ribosomal RNA adenine dimethylase-like, domain 2"/>
    <property type="match status" value="1"/>
</dbReference>
<evidence type="ECO:0000256" key="2">
    <source>
        <dbReference type="ARBA" id="ARBA00022552"/>
    </source>
</evidence>
<dbReference type="PROSITE" id="PS01131">
    <property type="entry name" value="RRNA_A_DIMETH"/>
    <property type="match status" value="1"/>
</dbReference>
<evidence type="ECO:0000313" key="10">
    <source>
        <dbReference type="Proteomes" id="UP000179230"/>
    </source>
</evidence>
<dbReference type="SMART" id="SM00650">
    <property type="entry name" value="rADc"/>
    <property type="match status" value="1"/>
</dbReference>
<dbReference type="PROSITE" id="PS51689">
    <property type="entry name" value="SAM_RNA_A_N6_MT"/>
    <property type="match status" value="1"/>
</dbReference>
<feature type="binding site" evidence="7">
    <location>
        <position position="28"/>
    </location>
    <ligand>
        <name>S-adenosyl-L-methionine</name>
        <dbReference type="ChEBI" id="CHEBI:59789"/>
    </ligand>
</feature>
<accession>A0A1F6FRU4</accession>
<keyword evidence="6 7" id="KW-0694">RNA-binding</keyword>
<evidence type="ECO:0000256" key="6">
    <source>
        <dbReference type="ARBA" id="ARBA00022884"/>
    </source>
</evidence>